<evidence type="ECO:0000256" key="1">
    <source>
        <dbReference type="SAM" id="MobiDB-lite"/>
    </source>
</evidence>
<dbReference type="EMBL" id="MU005769">
    <property type="protein sequence ID" value="KAF2710119.1"/>
    <property type="molecule type" value="Genomic_DNA"/>
</dbReference>
<reference evidence="2" key="1">
    <citation type="journal article" date="2020" name="Stud. Mycol.">
        <title>101 Dothideomycetes genomes: a test case for predicting lifestyles and emergence of pathogens.</title>
        <authorList>
            <person name="Haridas S."/>
            <person name="Albert R."/>
            <person name="Binder M."/>
            <person name="Bloem J."/>
            <person name="Labutti K."/>
            <person name="Salamov A."/>
            <person name="Andreopoulos B."/>
            <person name="Baker S."/>
            <person name="Barry K."/>
            <person name="Bills G."/>
            <person name="Bluhm B."/>
            <person name="Cannon C."/>
            <person name="Castanera R."/>
            <person name="Culley D."/>
            <person name="Daum C."/>
            <person name="Ezra D."/>
            <person name="Gonzalez J."/>
            <person name="Henrissat B."/>
            <person name="Kuo A."/>
            <person name="Liang C."/>
            <person name="Lipzen A."/>
            <person name="Lutzoni F."/>
            <person name="Magnuson J."/>
            <person name="Mondo S."/>
            <person name="Nolan M."/>
            <person name="Ohm R."/>
            <person name="Pangilinan J."/>
            <person name="Park H.-J."/>
            <person name="Ramirez L."/>
            <person name="Alfaro M."/>
            <person name="Sun H."/>
            <person name="Tritt A."/>
            <person name="Yoshinaga Y."/>
            <person name="Zwiers L.-H."/>
            <person name="Turgeon B."/>
            <person name="Goodwin S."/>
            <person name="Spatafora J."/>
            <person name="Crous P."/>
            <person name="Grigoriev I."/>
        </authorList>
    </citation>
    <scope>NUCLEOTIDE SEQUENCE</scope>
    <source>
        <strain evidence="2">CBS 279.74</strain>
    </source>
</reference>
<feature type="compositionally biased region" description="Basic residues" evidence="1">
    <location>
        <begin position="15"/>
        <end position="39"/>
    </location>
</feature>
<protein>
    <submittedName>
        <fullName evidence="2">Uncharacterized protein</fullName>
    </submittedName>
</protein>
<keyword evidence="3" id="KW-1185">Reference proteome</keyword>
<feature type="compositionally biased region" description="Polar residues" evidence="1">
    <location>
        <begin position="1"/>
        <end position="12"/>
    </location>
</feature>
<evidence type="ECO:0000313" key="2">
    <source>
        <dbReference type="EMBL" id="KAF2710119.1"/>
    </source>
</evidence>
<organism evidence="2 3">
    <name type="scientific">Pleomassaria siparia CBS 279.74</name>
    <dbReference type="NCBI Taxonomy" id="1314801"/>
    <lineage>
        <taxon>Eukaryota</taxon>
        <taxon>Fungi</taxon>
        <taxon>Dikarya</taxon>
        <taxon>Ascomycota</taxon>
        <taxon>Pezizomycotina</taxon>
        <taxon>Dothideomycetes</taxon>
        <taxon>Pleosporomycetidae</taxon>
        <taxon>Pleosporales</taxon>
        <taxon>Pleomassariaceae</taxon>
        <taxon>Pleomassaria</taxon>
    </lineage>
</organism>
<dbReference type="Proteomes" id="UP000799428">
    <property type="component" value="Unassembled WGS sequence"/>
</dbReference>
<feature type="region of interest" description="Disordered" evidence="1">
    <location>
        <begin position="1"/>
        <end position="44"/>
    </location>
</feature>
<name>A0A6G1KB40_9PLEO</name>
<proteinExistence type="predicted"/>
<accession>A0A6G1KB40</accession>
<gene>
    <name evidence="2" type="ORF">K504DRAFT_251714</name>
</gene>
<evidence type="ECO:0000313" key="3">
    <source>
        <dbReference type="Proteomes" id="UP000799428"/>
    </source>
</evidence>
<sequence>MHSPTDYSSATAGHSRPHTHAHTHTHTRTHTHTHAHTHTHILVDTHTPRRVGCSFARGAIGNKQRTEQRTHDNIIAARAPSFVHSRLHCTPQQASSFSLSSFSSCDPLNSVYPTHLRPSVALAAATRAALSTHSPVANNSTFIWTNSSLLHLLGCLHHARDGENHCGI</sequence>
<dbReference type="AlphaFoldDB" id="A0A6G1KB40"/>